<organism evidence="1 2">
    <name type="scientific">Streptomyces griseoruber</name>
    <dbReference type="NCBI Taxonomy" id="1943"/>
    <lineage>
        <taxon>Bacteria</taxon>
        <taxon>Bacillati</taxon>
        <taxon>Actinomycetota</taxon>
        <taxon>Actinomycetes</taxon>
        <taxon>Kitasatosporales</taxon>
        <taxon>Streptomycetaceae</taxon>
        <taxon>Streptomyces</taxon>
    </lineage>
</organism>
<proteinExistence type="predicted"/>
<accession>A0A101SK32</accession>
<evidence type="ECO:0000313" key="1">
    <source>
        <dbReference type="EMBL" id="KUN75107.1"/>
    </source>
</evidence>
<protein>
    <submittedName>
        <fullName evidence="1">Uncharacterized protein</fullName>
    </submittedName>
</protein>
<gene>
    <name evidence="1" type="ORF">AQJ64_43730</name>
</gene>
<name>A0A101SK32_9ACTN</name>
<dbReference type="EMBL" id="LMWW01000091">
    <property type="protein sequence ID" value="KUN75107.1"/>
    <property type="molecule type" value="Genomic_DNA"/>
</dbReference>
<keyword evidence="2" id="KW-1185">Reference proteome</keyword>
<reference evidence="1 2" key="1">
    <citation type="submission" date="2015-10" db="EMBL/GenBank/DDBJ databases">
        <title>Draft genome sequence of Streptomyces griseoruber DSM 40281, type strain for the species Streptomyces griseoruber.</title>
        <authorList>
            <person name="Ruckert C."/>
            <person name="Winkler A."/>
            <person name="Kalinowski J."/>
            <person name="Kampfer P."/>
            <person name="Glaeser S."/>
        </authorList>
    </citation>
    <scope>NUCLEOTIDE SEQUENCE [LARGE SCALE GENOMIC DNA]</scope>
    <source>
        <strain evidence="1 2">DSM 40281</strain>
    </source>
</reference>
<dbReference type="STRING" id="1943.AQJ64_43730"/>
<evidence type="ECO:0000313" key="2">
    <source>
        <dbReference type="Proteomes" id="UP000052982"/>
    </source>
</evidence>
<sequence>MDLLGASLSRHNVSSERMINVRTMHTETGMTTVICGAGGYTANLVTAGVTRRGVGTVLVEHDTQCLT</sequence>
<dbReference type="Proteomes" id="UP000052982">
    <property type="component" value="Unassembled WGS sequence"/>
</dbReference>
<comment type="caution">
    <text evidence="1">The sequence shown here is derived from an EMBL/GenBank/DDBJ whole genome shotgun (WGS) entry which is preliminary data.</text>
</comment>
<dbReference type="AlphaFoldDB" id="A0A101SK32"/>